<dbReference type="PROSITE" id="PS51257">
    <property type="entry name" value="PROKAR_LIPOPROTEIN"/>
    <property type="match status" value="1"/>
</dbReference>
<dbReference type="AlphaFoldDB" id="A0A5B8A4A2"/>
<keyword evidence="4" id="KW-1185">Reference proteome</keyword>
<evidence type="ECO:0000313" key="3">
    <source>
        <dbReference type="EMBL" id="QDA62141.1"/>
    </source>
</evidence>
<dbReference type="RefSeq" id="WP_139517372.1">
    <property type="nucleotide sequence ID" value="NZ_CP040896.1"/>
</dbReference>
<sequence>MMKSFALLLALGTIFGLASCQQTPSAADQSAQSTPPSAPAAVSAGAPTEAEARAAVARYLQKEPNVALFQLDSARVVDVDTHWQVLVPRTDWAKRMPNAAAFEVDKQTGNVTTLRVK</sequence>
<feature type="region of interest" description="Disordered" evidence="1">
    <location>
        <begin position="25"/>
        <end position="47"/>
    </location>
</feature>
<evidence type="ECO:0000313" key="4">
    <source>
        <dbReference type="Proteomes" id="UP000305398"/>
    </source>
</evidence>
<feature type="signal peptide" evidence="2">
    <location>
        <begin position="1"/>
        <end position="18"/>
    </location>
</feature>
<dbReference type="Proteomes" id="UP000305398">
    <property type="component" value="Chromosome"/>
</dbReference>
<evidence type="ECO:0008006" key="5">
    <source>
        <dbReference type="Google" id="ProtNLM"/>
    </source>
</evidence>
<accession>A0A5B8A4A2</accession>
<dbReference type="EMBL" id="CP040896">
    <property type="protein sequence ID" value="QDA62141.1"/>
    <property type="molecule type" value="Genomic_DNA"/>
</dbReference>
<dbReference type="OrthoDB" id="886234at2"/>
<keyword evidence="2" id="KW-0732">Signal</keyword>
<evidence type="ECO:0000256" key="1">
    <source>
        <dbReference type="SAM" id="MobiDB-lite"/>
    </source>
</evidence>
<evidence type="ECO:0000256" key="2">
    <source>
        <dbReference type="SAM" id="SignalP"/>
    </source>
</evidence>
<dbReference type="KEGG" id="hyj:FHG12_19455"/>
<gene>
    <name evidence="3" type="ORF">FHG12_19455</name>
</gene>
<proteinExistence type="predicted"/>
<protein>
    <recommendedName>
        <fullName evidence="5">PepSY domain-containing protein</fullName>
    </recommendedName>
</protein>
<organism evidence="3 4">
    <name type="scientific">Hymenobacter jejuensis</name>
    <dbReference type="NCBI Taxonomy" id="2502781"/>
    <lineage>
        <taxon>Bacteria</taxon>
        <taxon>Pseudomonadati</taxon>
        <taxon>Bacteroidota</taxon>
        <taxon>Cytophagia</taxon>
        <taxon>Cytophagales</taxon>
        <taxon>Hymenobacteraceae</taxon>
        <taxon>Hymenobacter</taxon>
    </lineage>
</organism>
<name>A0A5B8A4A2_9BACT</name>
<reference evidence="3 4" key="1">
    <citation type="submission" date="2019-06" db="EMBL/GenBank/DDBJ databases">
        <authorList>
            <person name="Srinivasan S."/>
        </authorList>
    </citation>
    <scope>NUCLEOTIDE SEQUENCE [LARGE SCALE GENOMIC DNA]</scope>
    <source>
        <strain evidence="3 4">17J68-5</strain>
    </source>
</reference>
<feature type="chain" id="PRO_5022816285" description="PepSY domain-containing protein" evidence="2">
    <location>
        <begin position="19"/>
        <end position="117"/>
    </location>
</feature>